<dbReference type="Proteomes" id="UP000276133">
    <property type="component" value="Unassembled WGS sequence"/>
</dbReference>
<evidence type="ECO:0000313" key="2">
    <source>
        <dbReference type="Proteomes" id="UP000276133"/>
    </source>
</evidence>
<sequence>MSKVEFLIAWIRWENDEYRFRQYNSYKINIRQNIFFSSLKNVKINGYENLEQFDLNQLLFYFCNHKTDSYKIFNIHCFTIFLIDVHTQQKFVSDFKISQSLIFKLMHIAIILAQMSQSFSHVFEC</sequence>
<name>A0A3M7Q982_BRAPC</name>
<comment type="caution">
    <text evidence="1">The sequence shown here is derived from an EMBL/GenBank/DDBJ whole genome shotgun (WGS) entry which is preliminary data.</text>
</comment>
<gene>
    <name evidence="1" type="ORF">BpHYR1_002186</name>
</gene>
<organism evidence="1 2">
    <name type="scientific">Brachionus plicatilis</name>
    <name type="common">Marine rotifer</name>
    <name type="synonym">Brachionus muelleri</name>
    <dbReference type="NCBI Taxonomy" id="10195"/>
    <lineage>
        <taxon>Eukaryota</taxon>
        <taxon>Metazoa</taxon>
        <taxon>Spiralia</taxon>
        <taxon>Gnathifera</taxon>
        <taxon>Rotifera</taxon>
        <taxon>Eurotatoria</taxon>
        <taxon>Monogononta</taxon>
        <taxon>Pseudotrocha</taxon>
        <taxon>Ploima</taxon>
        <taxon>Brachionidae</taxon>
        <taxon>Brachionus</taxon>
    </lineage>
</organism>
<keyword evidence="2" id="KW-1185">Reference proteome</keyword>
<accession>A0A3M7Q982</accession>
<reference evidence="1 2" key="1">
    <citation type="journal article" date="2018" name="Sci. Rep.">
        <title>Genomic signatures of local adaptation to the degree of environmental predictability in rotifers.</title>
        <authorList>
            <person name="Franch-Gras L."/>
            <person name="Hahn C."/>
            <person name="Garcia-Roger E.M."/>
            <person name="Carmona M.J."/>
            <person name="Serra M."/>
            <person name="Gomez A."/>
        </authorList>
    </citation>
    <scope>NUCLEOTIDE SEQUENCE [LARGE SCALE GENOMIC DNA]</scope>
    <source>
        <strain evidence="1">HYR1</strain>
    </source>
</reference>
<proteinExistence type="predicted"/>
<dbReference type="EMBL" id="REGN01006892">
    <property type="protein sequence ID" value="RNA07966.1"/>
    <property type="molecule type" value="Genomic_DNA"/>
</dbReference>
<dbReference type="AlphaFoldDB" id="A0A3M7Q982"/>
<evidence type="ECO:0000313" key="1">
    <source>
        <dbReference type="EMBL" id="RNA07966.1"/>
    </source>
</evidence>
<protein>
    <submittedName>
        <fullName evidence="1">Uncharacterized protein</fullName>
    </submittedName>
</protein>